<sequence>MKKRLISFIFSVLIFAAIGVVGVSVYAAENEPSTQSVQSVIGANDYHLNYNSQMAVGTKQQLQALIHTDAEPSAPSFTSSNQSVATVSSSGVVTATGAGTVKITYSPDGNSSQSINITVKNMPTSVSVSATTKTLNEGQSFDLNARVNSNAYPCSIRYMTLNSDIVSVSSSGRVTARKEGKAVVLAIAENNVRTSCTVYVYSTSGISLNKSSAKIAMDYDNVEKVIYGTSVRGRDLEAYVINGNGNNSKTIFCTFAVHGFEDNYAHDGKVLVECANDLIAYFAQNPSGLKDYRIVIVPCANPDGTIDGKNNLRSGSSAFGRCTASHVDMNRDFISGQFKAQESRALRDLMKRYKMDTFIDFHGWLNSVLGNGTLVDIFRSTNGISRDQTGSYGTSQGYIFGWANANLGARSALVEFKSPSACNYLNVAKGIQQAVGSSYHPASSMQVKYTNSIAAVKNVTMTSNSETSISLKWDSVSGARGYDIQFYNGKQWESRYVFGPTSVTVSNLNPGIRYQFRIRAFTYSGNVRTYSNYFSSVSYFSTRPNAVSNFTASGRSSDGSGIILNWTQKLNADGYNLYQQKNGSWVKIAQLEGSMTANYRVATTPDTFYAFAIEAYKGDPSNVSARTQYSTYSASSAPEGFSVNAVSANTISASWNGKSGVGYYIQWATDSAFTKNVSTQYIPAGKSYCEVSTAQYSKNYFVRIRSCRIYGNEEIVGGYSEALSTANSLFRPENLNVYARGGGGTDLYLKWNRVDDANGYNIYIVSGSSKVLKGTTASTTFTFTDLTPSWEYDVIVEAYNGSRKTPSAAYTVCAAPAPLNHFNVYLSDSDSAVVTWDPASCHGYYIQWATDQNFTQNLGGTYTSNTLNNVDLPGDIKNYYFRARAWKWFGDTRVWGDYSAAVFAGDKLTAPDGYNVYARGDGGTDLYLDWNDVEGADGYRVYIVSGGTSTLKGSVTESTFVFTDLVPAWEYDVMVVAYNDTGSASSDYHICAAPASAEHFELTPADSGAFTASWDVAACHGYYIQWATDEDFTKNVSGEFITGSGSTSKTLLFEDPNADYYVRVRVWKWYEGSRLYGDFSEPLSTANSIGKPAGYHVYARGDGGTDLYLDWNDVKNADGYRVYIVNNSTKTLKGEVSQSAFVFTDLVPAWEYDVVVEAYNGENTASSQFRVCAAPAATQNFKVVSVDRDTALASWSVATGHGYYIQWATDAAFTENVGGAFITGSGSTSASIDLDGDVSDYYFRVRVWKWYENSRLYSDFGAPAQIER</sequence>
<dbReference type="Proteomes" id="UP000823877">
    <property type="component" value="Unassembled WGS sequence"/>
</dbReference>
<dbReference type="GO" id="GO:0004181">
    <property type="term" value="F:metallocarboxypeptidase activity"/>
    <property type="evidence" value="ECO:0007669"/>
    <property type="project" value="InterPro"/>
</dbReference>
<comment type="caution">
    <text evidence="2">Lacks conserved residue(s) required for the propagation of feature annotation.</text>
</comment>
<dbReference type="InterPro" id="IPR013783">
    <property type="entry name" value="Ig-like_fold"/>
</dbReference>
<dbReference type="Pfam" id="PF02368">
    <property type="entry name" value="Big_2"/>
    <property type="match status" value="2"/>
</dbReference>
<dbReference type="Pfam" id="PF00246">
    <property type="entry name" value="Peptidase_M14"/>
    <property type="match status" value="1"/>
</dbReference>
<reference evidence="5" key="1">
    <citation type="journal article" date="2021" name="PeerJ">
        <title>Extensive microbial diversity within the chicken gut microbiome revealed by metagenomics and culture.</title>
        <authorList>
            <person name="Gilroy R."/>
            <person name="Ravi A."/>
            <person name="Getino M."/>
            <person name="Pursley I."/>
            <person name="Horton D.L."/>
            <person name="Alikhan N.F."/>
            <person name="Baker D."/>
            <person name="Gharbi K."/>
            <person name="Hall N."/>
            <person name="Watson M."/>
            <person name="Adriaenssens E.M."/>
            <person name="Foster-Nyarko E."/>
            <person name="Jarju S."/>
            <person name="Secka A."/>
            <person name="Antonio M."/>
            <person name="Oren A."/>
            <person name="Chaudhuri R.R."/>
            <person name="La Ragione R."/>
            <person name="Hildebrand F."/>
            <person name="Pallen M.J."/>
        </authorList>
    </citation>
    <scope>NUCLEOTIDE SEQUENCE</scope>
    <source>
        <strain evidence="5">CHK188-16595</strain>
    </source>
</reference>
<dbReference type="CDD" id="cd00063">
    <property type="entry name" value="FN3"/>
    <property type="match status" value="2"/>
</dbReference>
<dbReference type="SUPFAM" id="SSF49265">
    <property type="entry name" value="Fibronectin type III"/>
    <property type="match status" value="5"/>
</dbReference>
<accession>A0A9D2MKF9</accession>
<dbReference type="SUPFAM" id="SSF49373">
    <property type="entry name" value="Invasin/intimin cell-adhesion fragments"/>
    <property type="match status" value="2"/>
</dbReference>
<evidence type="ECO:0000256" key="1">
    <source>
        <dbReference type="ARBA" id="ARBA00022737"/>
    </source>
</evidence>
<dbReference type="InterPro" id="IPR003961">
    <property type="entry name" value="FN3_dom"/>
</dbReference>
<dbReference type="InterPro" id="IPR050991">
    <property type="entry name" value="ECM_Regulatory_Proteins"/>
</dbReference>
<name>A0A9D2MKF9_9FIRM</name>
<dbReference type="PROSITE" id="PS50853">
    <property type="entry name" value="FN3"/>
    <property type="match status" value="4"/>
</dbReference>
<reference evidence="5" key="2">
    <citation type="submission" date="2021-04" db="EMBL/GenBank/DDBJ databases">
        <authorList>
            <person name="Gilroy R."/>
        </authorList>
    </citation>
    <scope>NUCLEOTIDE SEQUENCE</scope>
    <source>
        <strain evidence="5">CHK188-16595</strain>
    </source>
</reference>
<comment type="similarity">
    <text evidence="2">Belongs to the peptidase M14 family.</text>
</comment>
<evidence type="ECO:0000259" key="3">
    <source>
        <dbReference type="PROSITE" id="PS50853"/>
    </source>
</evidence>
<feature type="domain" description="Fibronectin type-III" evidence="3">
    <location>
        <begin position="731"/>
        <end position="817"/>
    </location>
</feature>
<dbReference type="PROSITE" id="PS52035">
    <property type="entry name" value="PEPTIDASE_M14"/>
    <property type="match status" value="1"/>
</dbReference>
<keyword evidence="1" id="KW-0677">Repeat</keyword>
<dbReference type="Gene3D" id="3.40.630.10">
    <property type="entry name" value="Zn peptidases"/>
    <property type="match status" value="1"/>
</dbReference>
<dbReference type="SMART" id="SM00631">
    <property type="entry name" value="Zn_pept"/>
    <property type="match status" value="1"/>
</dbReference>
<dbReference type="SMART" id="SM00635">
    <property type="entry name" value="BID_2"/>
    <property type="match status" value="2"/>
</dbReference>
<evidence type="ECO:0000313" key="6">
    <source>
        <dbReference type="Proteomes" id="UP000823877"/>
    </source>
</evidence>
<dbReference type="EMBL" id="DWXN01000012">
    <property type="protein sequence ID" value="HJB75669.1"/>
    <property type="molecule type" value="Genomic_DNA"/>
</dbReference>
<gene>
    <name evidence="5" type="ORF">IAA37_08390</name>
</gene>
<dbReference type="InterPro" id="IPR008964">
    <property type="entry name" value="Invasin/intimin_cell_adhesion"/>
</dbReference>
<proteinExistence type="inferred from homology"/>
<dbReference type="InterPro" id="IPR000834">
    <property type="entry name" value="Peptidase_M14"/>
</dbReference>
<feature type="domain" description="Fibronectin type-III" evidence="3">
    <location>
        <begin position="637"/>
        <end position="730"/>
    </location>
</feature>
<dbReference type="GO" id="GO:0008270">
    <property type="term" value="F:zinc ion binding"/>
    <property type="evidence" value="ECO:0007669"/>
    <property type="project" value="InterPro"/>
</dbReference>
<dbReference type="Pfam" id="PF00041">
    <property type="entry name" value="fn3"/>
    <property type="match status" value="2"/>
</dbReference>
<evidence type="ECO:0000256" key="2">
    <source>
        <dbReference type="PROSITE-ProRule" id="PRU01379"/>
    </source>
</evidence>
<dbReference type="PANTHER" id="PTHR46708:SF2">
    <property type="entry name" value="FIBRONECTIN TYPE-III DOMAIN-CONTAINING PROTEIN"/>
    <property type="match status" value="1"/>
</dbReference>
<dbReference type="GO" id="GO:0006508">
    <property type="term" value="P:proteolysis"/>
    <property type="evidence" value="ECO:0007669"/>
    <property type="project" value="InterPro"/>
</dbReference>
<comment type="caution">
    <text evidence="5">The sequence shown here is derived from an EMBL/GenBank/DDBJ whole genome shotgun (WGS) entry which is preliminary data.</text>
</comment>
<dbReference type="InterPro" id="IPR003343">
    <property type="entry name" value="Big_2"/>
</dbReference>
<dbReference type="AlphaFoldDB" id="A0A9D2MKF9"/>
<dbReference type="Gene3D" id="2.60.40.10">
    <property type="entry name" value="Immunoglobulins"/>
    <property type="match status" value="6"/>
</dbReference>
<organism evidence="5 6">
    <name type="scientific">Candidatus Eubacterium faecale</name>
    <dbReference type="NCBI Taxonomy" id="2838568"/>
    <lineage>
        <taxon>Bacteria</taxon>
        <taxon>Bacillati</taxon>
        <taxon>Bacillota</taxon>
        <taxon>Clostridia</taxon>
        <taxon>Eubacteriales</taxon>
        <taxon>Eubacteriaceae</taxon>
        <taxon>Eubacterium</taxon>
    </lineage>
</organism>
<feature type="domain" description="Peptidase M14" evidence="4">
    <location>
        <begin position="199"/>
        <end position="487"/>
    </location>
</feature>
<evidence type="ECO:0000259" key="4">
    <source>
        <dbReference type="PROSITE" id="PS52035"/>
    </source>
</evidence>
<protein>
    <submittedName>
        <fullName evidence="5">Fibronectin type III domain-containing protein</fullName>
    </submittedName>
</protein>
<feature type="domain" description="Fibronectin type-III" evidence="3">
    <location>
        <begin position="910"/>
        <end position="1006"/>
    </location>
</feature>
<dbReference type="InterPro" id="IPR036116">
    <property type="entry name" value="FN3_sf"/>
</dbReference>
<dbReference type="SUPFAM" id="SSF53187">
    <property type="entry name" value="Zn-dependent exopeptidases"/>
    <property type="match status" value="1"/>
</dbReference>
<feature type="domain" description="Fibronectin type-III" evidence="3">
    <location>
        <begin position="455"/>
        <end position="545"/>
    </location>
</feature>
<dbReference type="Gene3D" id="2.60.40.1080">
    <property type="match status" value="2"/>
</dbReference>
<evidence type="ECO:0000313" key="5">
    <source>
        <dbReference type="EMBL" id="HJB75669.1"/>
    </source>
</evidence>
<dbReference type="SMART" id="SM00060">
    <property type="entry name" value="FN3"/>
    <property type="match status" value="9"/>
</dbReference>
<dbReference type="PANTHER" id="PTHR46708">
    <property type="entry name" value="TENASCIN"/>
    <property type="match status" value="1"/>
</dbReference>